<accession>A0A5N5E4H0</accession>
<dbReference type="AlphaFoldDB" id="A0A5N5E4H0"/>
<dbReference type="Pfam" id="PF06259">
    <property type="entry name" value="Abhydrolase_8"/>
    <property type="match status" value="1"/>
</dbReference>
<feature type="non-terminal residue" evidence="3">
    <location>
        <position position="532"/>
    </location>
</feature>
<evidence type="ECO:0000259" key="2">
    <source>
        <dbReference type="Pfam" id="PF06259"/>
    </source>
</evidence>
<sequence length="532" mass="54950">MATISQVRAWNPTAFATAATALEQKNRDFSDAVKAAHRSVDSALDHWKGETSAAASARALADSIAATHLTTAVFAEADALSEAASTLGSARATVIYIADSAIAEGMAVADDGRVSAPRYGSGSTALDILGQAAFDEKARSFEARLIPALHTAGSLDEDAAAALSKAAVDLADLAQRPGVQQAVSAGVAAILDGNGFPPTGAWEFNEFWESLSPSDKDALAAFDPGIGNRDGMPAADRDHFNRINLGNLQSSTSIELSDLDGKHPDWAQGRNIPSDVGSVEEADQQARRDYEQWQQRRGDLQQRLDGYGVLAERIDPALAKEGDSAKYLLGVDDKGRAIVALNNPDTATNVATFVPGTGSHLGTIGGDIDRSQAMLHAGQRALERAAIAGSTSVTTWYGYDAPQSIPQAGLDGYAEGGAGPLDRFQDGLRASHDGVPSHNTVIGHSYGSTVIGAAASGGGSLDADDLFFVGSPGVGMDRVEGLSLDGIDPEHVGGHVYATAAANDPVPMIGEVFGGLSHGANPANDLPLIGFG</sequence>
<dbReference type="EMBL" id="MRBO01000352">
    <property type="protein sequence ID" value="KAB2585265.1"/>
    <property type="molecule type" value="Genomic_DNA"/>
</dbReference>
<gene>
    <name evidence="3" type="ORF">BS297_11330</name>
</gene>
<evidence type="ECO:0000256" key="1">
    <source>
        <dbReference type="SAM" id="MobiDB-lite"/>
    </source>
</evidence>
<dbReference type="Proteomes" id="UP000325576">
    <property type="component" value="Unassembled WGS sequence"/>
</dbReference>
<proteinExistence type="predicted"/>
<evidence type="ECO:0000313" key="3">
    <source>
        <dbReference type="EMBL" id="KAB2585265.1"/>
    </source>
</evidence>
<dbReference type="InterPro" id="IPR010427">
    <property type="entry name" value="DUF1023"/>
</dbReference>
<reference evidence="3 4" key="1">
    <citation type="journal article" date="2017" name="Poromechanics V (2013)">
        <title>Genomic Characterization of the Arsenic-Tolerant Actinobacterium, &lt;i&gt;Rhodococcus erythropolis&lt;/i&gt; S43.</title>
        <authorList>
            <person name="Retamal-Morales G."/>
            <person name="Mehnert M."/>
            <person name="Schwabe R."/>
            <person name="Tischler D."/>
            <person name="Schloemann M."/>
            <person name="Levican G.J."/>
        </authorList>
    </citation>
    <scope>NUCLEOTIDE SEQUENCE [LARGE SCALE GENOMIC DNA]</scope>
    <source>
        <strain evidence="3 4">S43</strain>
    </source>
</reference>
<comment type="caution">
    <text evidence="3">The sequence shown here is derived from an EMBL/GenBank/DDBJ whole genome shotgun (WGS) entry which is preliminary data.</text>
</comment>
<organism evidence="3 4">
    <name type="scientific">Rhodococcus erythropolis</name>
    <name type="common">Arthrobacter picolinophilus</name>
    <dbReference type="NCBI Taxonomy" id="1833"/>
    <lineage>
        <taxon>Bacteria</taxon>
        <taxon>Bacillati</taxon>
        <taxon>Actinomycetota</taxon>
        <taxon>Actinomycetes</taxon>
        <taxon>Mycobacteriales</taxon>
        <taxon>Nocardiaceae</taxon>
        <taxon>Rhodococcus</taxon>
        <taxon>Rhodococcus erythropolis group</taxon>
    </lineage>
</organism>
<protein>
    <recommendedName>
        <fullName evidence="2">DUF1023 domain-containing protein</fullName>
    </recommendedName>
</protein>
<name>A0A5N5E4H0_RHOER</name>
<evidence type="ECO:0000313" key="4">
    <source>
        <dbReference type="Proteomes" id="UP000325576"/>
    </source>
</evidence>
<feature type="region of interest" description="Disordered" evidence="1">
    <location>
        <begin position="262"/>
        <end position="288"/>
    </location>
</feature>
<feature type="domain" description="DUF1023" evidence="2">
    <location>
        <begin position="333"/>
        <end position="508"/>
    </location>
</feature>